<feature type="compositionally biased region" description="Basic residues" evidence="1">
    <location>
        <begin position="1"/>
        <end position="10"/>
    </location>
</feature>
<dbReference type="AlphaFoldDB" id="A0A6G1H5C9"/>
<feature type="compositionally biased region" description="Basic residues" evidence="1">
    <location>
        <begin position="43"/>
        <end position="59"/>
    </location>
</feature>
<feature type="compositionally biased region" description="Polar residues" evidence="1">
    <location>
        <begin position="390"/>
        <end position="401"/>
    </location>
</feature>
<keyword evidence="3" id="KW-1185">Reference proteome</keyword>
<evidence type="ECO:0000256" key="1">
    <source>
        <dbReference type="SAM" id="MobiDB-lite"/>
    </source>
</evidence>
<dbReference type="InterPro" id="IPR013240">
    <property type="entry name" value="DNA-dir_RNA_pol1_su_RPA34"/>
</dbReference>
<dbReference type="PANTHER" id="PTHR28155:SF1">
    <property type="entry name" value="DNA-DIRECTED RNA POLYMERASE I SUBUNIT RPA34.5-DOMAIN-CONTAINING PROTEIN"/>
    <property type="match status" value="1"/>
</dbReference>
<dbReference type="InterPro" id="IPR053263">
    <property type="entry name" value="Euk_RPA34_RNAP_subunit"/>
</dbReference>
<dbReference type="GO" id="GO:0006360">
    <property type="term" value="P:transcription by RNA polymerase I"/>
    <property type="evidence" value="ECO:0007669"/>
    <property type="project" value="InterPro"/>
</dbReference>
<reference evidence="2" key="1">
    <citation type="journal article" date="2020" name="Stud. Mycol.">
        <title>101 Dothideomycetes genomes: a test case for predicting lifestyles and emergence of pathogens.</title>
        <authorList>
            <person name="Haridas S."/>
            <person name="Albert R."/>
            <person name="Binder M."/>
            <person name="Bloem J."/>
            <person name="Labutti K."/>
            <person name="Salamov A."/>
            <person name="Andreopoulos B."/>
            <person name="Baker S."/>
            <person name="Barry K."/>
            <person name="Bills G."/>
            <person name="Bluhm B."/>
            <person name="Cannon C."/>
            <person name="Castanera R."/>
            <person name="Culley D."/>
            <person name="Daum C."/>
            <person name="Ezra D."/>
            <person name="Gonzalez J."/>
            <person name="Henrissat B."/>
            <person name="Kuo A."/>
            <person name="Liang C."/>
            <person name="Lipzen A."/>
            <person name="Lutzoni F."/>
            <person name="Magnuson J."/>
            <person name="Mondo S."/>
            <person name="Nolan M."/>
            <person name="Ohm R."/>
            <person name="Pangilinan J."/>
            <person name="Park H.-J."/>
            <person name="Ramirez L."/>
            <person name="Alfaro M."/>
            <person name="Sun H."/>
            <person name="Tritt A."/>
            <person name="Yoshinaga Y."/>
            <person name="Zwiers L.-H."/>
            <person name="Turgeon B."/>
            <person name="Goodwin S."/>
            <person name="Spatafora J."/>
            <person name="Crous P."/>
            <person name="Grigoriev I."/>
        </authorList>
    </citation>
    <scope>NUCLEOTIDE SEQUENCE</scope>
    <source>
        <strain evidence="2">CBS 113979</strain>
    </source>
</reference>
<feature type="compositionally biased region" description="Polar residues" evidence="1">
    <location>
        <begin position="16"/>
        <end position="26"/>
    </location>
</feature>
<dbReference type="Pfam" id="PF08208">
    <property type="entry name" value="RNA_polI_A34"/>
    <property type="match status" value="1"/>
</dbReference>
<dbReference type="Proteomes" id="UP000800041">
    <property type="component" value="Unassembled WGS sequence"/>
</dbReference>
<feature type="region of interest" description="Disordered" evidence="1">
    <location>
        <begin position="274"/>
        <end position="530"/>
    </location>
</feature>
<gene>
    <name evidence="2" type="ORF">K402DRAFT_391974</name>
</gene>
<accession>A0A6G1H5C9</accession>
<evidence type="ECO:0000313" key="3">
    <source>
        <dbReference type="Proteomes" id="UP000800041"/>
    </source>
</evidence>
<dbReference type="Gene3D" id="6.20.250.70">
    <property type="match status" value="1"/>
</dbReference>
<dbReference type="OrthoDB" id="76224at2759"/>
<feature type="compositionally biased region" description="Basic and acidic residues" evidence="1">
    <location>
        <begin position="465"/>
        <end position="480"/>
    </location>
</feature>
<feature type="compositionally biased region" description="Polar residues" evidence="1">
    <location>
        <begin position="417"/>
        <end position="433"/>
    </location>
</feature>
<feature type="compositionally biased region" description="Basic and acidic residues" evidence="1">
    <location>
        <begin position="497"/>
        <end position="524"/>
    </location>
</feature>
<dbReference type="PANTHER" id="PTHR28155">
    <property type="entry name" value="ACR243WP"/>
    <property type="match status" value="1"/>
</dbReference>
<protein>
    <submittedName>
        <fullName evidence="2">Uncharacterized protein</fullName>
    </submittedName>
</protein>
<organism evidence="2 3">
    <name type="scientific">Aulographum hederae CBS 113979</name>
    <dbReference type="NCBI Taxonomy" id="1176131"/>
    <lineage>
        <taxon>Eukaryota</taxon>
        <taxon>Fungi</taxon>
        <taxon>Dikarya</taxon>
        <taxon>Ascomycota</taxon>
        <taxon>Pezizomycotina</taxon>
        <taxon>Dothideomycetes</taxon>
        <taxon>Pleosporomycetidae</taxon>
        <taxon>Aulographales</taxon>
        <taxon>Aulographaceae</taxon>
    </lineage>
</organism>
<feature type="compositionally biased region" description="Low complexity" evidence="1">
    <location>
        <begin position="60"/>
        <end position="93"/>
    </location>
</feature>
<sequence length="530" mass="56394">MAATSSKRKRADPPSKASNLSNEIVQSSDDASDSDAEPQAKAAKTKKTTTPRKSQKSRKSQNGSPSDSDSDNNSDSISDVETNPTTGENTPNTSKSAPATGTNSSPSASEPDSAQVTSKKNAVNGKTNGRSTPIDIPVPASREEGSVTGFRPTTRFKPPHSFKAISSTILSTKLTSLIAPHLKGKQIWHVSAPDTVPISSVREATMDLIKSGRAVASKKNDEFGFVRDALAEHETKSVAFTSKDGFIHASKRVGQTINLQHVVKLPQLNREAAIPQQTPDPEAPLSLRPDKPARPQPKGMRFRFRPSGFGDGEAGEIGSSESEPDVVMQESTPVEKAANGKESAKKKRKHGEGEKDEDIPATANGLSSKATETEKSKKKRKRDDGEEGDTQAQANELSSQSKGEGKKTAKKRKNDGEGNTDSPVPGNASSTKPNEAEKVKKKHKKGDGEPASVSAPVVNGSTPDKTAEKAEKTQKSDDATKNNASSGPVDVPLPKSLAEEQAEKEKAEKDARRAKRKEEKEKAKQSGTVA</sequence>
<feature type="compositionally biased region" description="Polar residues" evidence="1">
    <location>
        <begin position="94"/>
        <end position="131"/>
    </location>
</feature>
<evidence type="ECO:0000313" key="2">
    <source>
        <dbReference type="EMBL" id="KAF1988209.1"/>
    </source>
</evidence>
<name>A0A6G1H5C9_9PEZI</name>
<dbReference type="EMBL" id="ML977149">
    <property type="protein sequence ID" value="KAF1988209.1"/>
    <property type="molecule type" value="Genomic_DNA"/>
</dbReference>
<feature type="region of interest" description="Disordered" evidence="1">
    <location>
        <begin position="1"/>
        <end position="155"/>
    </location>
</feature>
<proteinExistence type="predicted"/>